<dbReference type="GO" id="GO:0009103">
    <property type="term" value="P:lipopolysaccharide biosynthetic process"/>
    <property type="evidence" value="ECO:0007669"/>
    <property type="project" value="UniProtKB-ARBA"/>
</dbReference>
<evidence type="ECO:0000256" key="2">
    <source>
        <dbReference type="ARBA" id="ARBA00022475"/>
    </source>
</evidence>
<dbReference type="PANTHER" id="PTHR33908">
    <property type="entry name" value="MANNOSYLTRANSFERASE YKCB-RELATED"/>
    <property type="match status" value="1"/>
</dbReference>
<keyword evidence="3" id="KW-0328">Glycosyltransferase</keyword>
<protein>
    <recommendedName>
        <fullName evidence="11">Glycosyltransferase RgtA/B/C/D-like domain-containing protein</fullName>
    </recommendedName>
</protein>
<dbReference type="GO" id="GO:0016763">
    <property type="term" value="F:pentosyltransferase activity"/>
    <property type="evidence" value="ECO:0007669"/>
    <property type="project" value="TreeGrafter"/>
</dbReference>
<dbReference type="InterPro" id="IPR050297">
    <property type="entry name" value="LipidA_mod_glycosyltrf_83"/>
</dbReference>
<evidence type="ECO:0000256" key="8">
    <source>
        <dbReference type="SAM" id="Phobius"/>
    </source>
</evidence>
<feature type="transmembrane region" description="Helical" evidence="8">
    <location>
        <begin position="111"/>
        <end position="130"/>
    </location>
</feature>
<evidence type="ECO:0000256" key="3">
    <source>
        <dbReference type="ARBA" id="ARBA00022676"/>
    </source>
</evidence>
<dbReference type="AlphaFoldDB" id="A0A0K1PCE6"/>
<evidence type="ECO:0000256" key="7">
    <source>
        <dbReference type="ARBA" id="ARBA00023136"/>
    </source>
</evidence>
<dbReference type="KEGG" id="vin:AKJ08_1478"/>
<sequence>MRLAAVPPALPDLDAVNFARSLTAFDLAAQAPHFPGYPIYVLMARAFRFLGAGEILALALPGVALGGLAIPALGLALRPLVGEIPALTGAAIFALAPLAVLFGGAPSSDGAGLGALALVLAAHLSAARVLPMAARRGESHEGEGDRREGSAQDEIRRSVDGFSRYGALLLGAAAGLCVGIRPSFLPAMAFLPLLLSGSRLRWLLGAAAGVGAWLLPMVAISGPAELLRIATSFLAGHGSRWGGTIVARPALGDRLSDFGFDLAAANLGLPWAGAVHPARFGLALLVFAAGAALVVAWRRGLLPRGAASAAGLAILSCGPYAAWAFLGQNLEKARHLLPLAVGAAILLAAGLAALRELLPGRLSATAAALAPATLLLVSAPLAKAQGREASPAIRLVDWVSSALPAENAMIFTGEEARLFERYAPERRAARVGDPADLAASAQRLAAAGVAVYVTSAAPGMSSLRTELEPVAEFRCDRLIRSWSHDLRLFRFRPASSSKGTF</sequence>
<keyword evidence="10" id="KW-1185">Reference proteome</keyword>
<dbReference type="GO" id="GO:0005886">
    <property type="term" value="C:plasma membrane"/>
    <property type="evidence" value="ECO:0007669"/>
    <property type="project" value="UniProtKB-SubCell"/>
</dbReference>
<accession>A0A0K1PCE6</accession>
<evidence type="ECO:0000256" key="5">
    <source>
        <dbReference type="ARBA" id="ARBA00022692"/>
    </source>
</evidence>
<feature type="transmembrane region" description="Helical" evidence="8">
    <location>
        <begin position="280"/>
        <end position="299"/>
    </location>
</feature>
<feature type="transmembrane region" description="Helical" evidence="8">
    <location>
        <begin position="202"/>
        <end position="220"/>
    </location>
</feature>
<dbReference type="GO" id="GO:0010041">
    <property type="term" value="P:response to iron(III) ion"/>
    <property type="evidence" value="ECO:0007669"/>
    <property type="project" value="TreeGrafter"/>
</dbReference>
<dbReference type="Proteomes" id="UP000055590">
    <property type="component" value="Chromosome"/>
</dbReference>
<keyword evidence="4" id="KW-0808">Transferase</keyword>
<evidence type="ECO:0000256" key="1">
    <source>
        <dbReference type="ARBA" id="ARBA00004651"/>
    </source>
</evidence>
<dbReference type="PANTHER" id="PTHR33908:SF3">
    <property type="entry name" value="UNDECAPRENYL PHOSPHATE-ALPHA-4-AMINO-4-DEOXY-L-ARABINOSE ARABINOSYL TRANSFERASE"/>
    <property type="match status" value="1"/>
</dbReference>
<dbReference type="EMBL" id="CP012332">
    <property type="protein sequence ID" value="AKU91091.1"/>
    <property type="molecule type" value="Genomic_DNA"/>
</dbReference>
<feature type="transmembrane region" description="Helical" evidence="8">
    <location>
        <begin position="305"/>
        <end position="324"/>
    </location>
</feature>
<feature type="transmembrane region" description="Helical" evidence="8">
    <location>
        <begin position="84"/>
        <end position="105"/>
    </location>
</feature>
<evidence type="ECO:0000256" key="4">
    <source>
        <dbReference type="ARBA" id="ARBA00022679"/>
    </source>
</evidence>
<keyword evidence="2" id="KW-1003">Cell membrane</keyword>
<reference evidence="9 10" key="1">
    <citation type="submission" date="2015-08" db="EMBL/GenBank/DDBJ databases">
        <authorList>
            <person name="Babu N.S."/>
            <person name="Beckwith C.J."/>
            <person name="Beseler K.G."/>
            <person name="Brison A."/>
            <person name="Carone J.V."/>
            <person name="Caskin T.P."/>
            <person name="Diamond M."/>
            <person name="Durham M.E."/>
            <person name="Foxe J.M."/>
            <person name="Go M."/>
            <person name="Henderson B.A."/>
            <person name="Jones I.B."/>
            <person name="McGettigan J.A."/>
            <person name="Micheletti S.J."/>
            <person name="Nasrallah M.E."/>
            <person name="Ortiz D."/>
            <person name="Piller C.R."/>
            <person name="Privatt S.R."/>
            <person name="Schneider S.L."/>
            <person name="Sharp S."/>
            <person name="Smith T.C."/>
            <person name="Stanton J.D."/>
            <person name="Ullery H.E."/>
            <person name="Wilson R.J."/>
            <person name="Serrano M.G."/>
            <person name="Buck G."/>
            <person name="Lee V."/>
            <person name="Wang Y."/>
            <person name="Carvalho R."/>
            <person name="Voegtly L."/>
            <person name="Shi R."/>
            <person name="Duckworth R."/>
            <person name="Johnson A."/>
            <person name="Loviza R."/>
            <person name="Walstead R."/>
            <person name="Shah Z."/>
            <person name="Kiflezghi M."/>
            <person name="Wade K."/>
            <person name="Ball S.L."/>
            <person name="Bradley K.W."/>
            <person name="Asai D.J."/>
            <person name="Bowman C.A."/>
            <person name="Russell D.A."/>
            <person name="Pope W.H."/>
            <person name="Jacobs-Sera D."/>
            <person name="Hendrix R.W."/>
            <person name="Hatfull G.F."/>
        </authorList>
    </citation>
    <scope>NUCLEOTIDE SEQUENCE [LARGE SCALE GENOMIC DNA]</scope>
    <source>
        <strain evidence="9 10">DSM 27710</strain>
    </source>
</reference>
<organism evidence="9 10">
    <name type="scientific">Vulgatibacter incomptus</name>
    <dbReference type="NCBI Taxonomy" id="1391653"/>
    <lineage>
        <taxon>Bacteria</taxon>
        <taxon>Pseudomonadati</taxon>
        <taxon>Myxococcota</taxon>
        <taxon>Myxococcia</taxon>
        <taxon>Myxococcales</taxon>
        <taxon>Cystobacterineae</taxon>
        <taxon>Vulgatibacteraceae</taxon>
        <taxon>Vulgatibacter</taxon>
    </lineage>
</organism>
<comment type="subcellular location">
    <subcellularLocation>
        <location evidence="1">Cell membrane</location>
        <topology evidence="1">Multi-pass membrane protein</topology>
    </subcellularLocation>
</comment>
<evidence type="ECO:0008006" key="11">
    <source>
        <dbReference type="Google" id="ProtNLM"/>
    </source>
</evidence>
<feature type="transmembrane region" description="Helical" evidence="8">
    <location>
        <begin position="336"/>
        <end position="354"/>
    </location>
</feature>
<feature type="transmembrane region" description="Helical" evidence="8">
    <location>
        <begin position="165"/>
        <end position="190"/>
    </location>
</feature>
<dbReference type="STRING" id="1391653.AKJ08_1478"/>
<evidence type="ECO:0000313" key="9">
    <source>
        <dbReference type="EMBL" id="AKU91091.1"/>
    </source>
</evidence>
<keyword evidence="6 8" id="KW-1133">Transmembrane helix</keyword>
<name>A0A0K1PCE6_9BACT</name>
<gene>
    <name evidence="9" type="ORF">AKJ08_1478</name>
</gene>
<feature type="transmembrane region" description="Helical" evidence="8">
    <location>
        <begin position="55"/>
        <end position="77"/>
    </location>
</feature>
<proteinExistence type="predicted"/>
<keyword evidence="7 8" id="KW-0472">Membrane</keyword>
<evidence type="ECO:0000313" key="10">
    <source>
        <dbReference type="Proteomes" id="UP000055590"/>
    </source>
</evidence>
<evidence type="ECO:0000256" key="6">
    <source>
        <dbReference type="ARBA" id="ARBA00022989"/>
    </source>
</evidence>
<keyword evidence="5 8" id="KW-0812">Transmembrane</keyword>